<comment type="caution">
    <text evidence="1">The sequence shown here is derived from an EMBL/GenBank/DDBJ whole genome shotgun (WGS) entry which is preliminary data.</text>
</comment>
<proteinExistence type="predicted"/>
<evidence type="ECO:0000313" key="2">
    <source>
        <dbReference type="Proteomes" id="UP000600247"/>
    </source>
</evidence>
<name>A0A917GNM2_9BACL</name>
<gene>
    <name evidence="1" type="ORF">GCM10010918_01410</name>
</gene>
<dbReference type="Proteomes" id="UP000600247">
    <property type="component" value="Unassembled WGS sequence"/>
</dbReference>
<protein>
    <submittedName>
        <fullName evidence="1">Uncharacterized protein</fullName>
    </submittedName>
</protein>
<accession>A0A917GNM2</accession>
<sequence length="52" mass="5510">MCDRAPRAAMAPRAGGARGAEKVYFAATCCEQTAISEADSLYNEANFAVESH</sequence>
<dbReference type="EMBL" id="BMHY01000001">
    <property type="protein sequence ID" value="GGG52421.1"/>
    <property type="molecule type" value="Genomic_DNA"/>
</dbReference>
<keyword evidence="2" id="KW-1185">Reference proteome</keyword>
<evidence type="ECO:0000313" key="1">
    <source>
        <dbReference type="EMBL" id="GGG52421.1"/>
    </source>
</evidence>
<dbReference type="AlphaFoldDB" id="A0A917GNM2"/>
<organism evidence="1 2">
    <name type="scientific">Paenibacillus radicis</name>
    <name type="common">ex Gao et al. 2016</name>
    <dbReference type="NCBI Taxonomy" id="1737354"/>
    <lineage>
        <taxon>Bacteria</taxon>
        <taxon>Bacillati</taxon>
        <taxon>Bacillota</taxon>
        <taxon>Bacilli</taxon>
        <taxon>Bacillales</taxon>
        <taxon>Paenibacillaceae</taxon>
        <taxon>Paenibacillus</taxon>
    </lineage>
</organism>
<reference evidence="1 2" key="1">
    <citation type="journal article" date="2014" name="Int. J. Syst. Evol. Microbiol.">
        <title>Complete genome sequence of Corynebacterium casei LMG S-19264T (=DSM 44701T), isolated from a smear-ripened cheese.</title>
        <authorList>
            <consortium name="US DOE Joint Genome Institute (JGI-PGF)"/>
            <person name="Walter F."/>
            <person name="Albersmeier A."/>
            <person name="Kalinowski J."/>
            <person name="Ruckert C."/>
        </authorList>
    </citation>
    <scope>NUCLEOTIDE SEQUENCE [LARGE SCALE GENOMIC DNA]</scope>
    <source>
        <strain evidence="1 2">CGMCC 1.15286</strain>
    </source>
</reference>